<dbReference type="Proteomes" id="UP001056120">
    <property type="component" value="Linkage Group LG10"/>
</dbReference>
<evidence type="ECO:0000313" key="2">
    <source>
        <dbReference type="Proteomes" id="UP001056120"/>
    </source>
</evidence>
<evidence type="ECO:0000313" key="1">
    <source>
        <dbReference type="EMBL" id="KAI3802959.1"/>
    </source>
</evidence>
<sequence>MQDPACQENTLGQIVEWLRDTAKNIFDSEDKSMNYSVICAYSMYHITKTILRTYCKNSEDELSQQDLFDILSSMIADIIAACLTNLPQVITMKCHTSEIEKREDRIKDAAQLPGKTAQIIESPQDHDIPNMDPSDMPFIDKWRAP</sequence>
<dbReference type="EMBL" id="CM042027">
    <property type="protein sequence ID" value="KAI3802959.1"/>
    <property type="molecule type" value="Genomic_DNA"/>
</dbReference>
<reference evidence="1 2" key="2">
    <citation type="journal article" date="2022" name="Mol. Ecol. Resour.">
        <title>The genomes of chicory, endive, great burdock and yacon provide insights into Asteraceae paleo-polyploidization history and plant inulin production.</title>
        <authorList>
            <person name="Fan W."/>
            <person name="Wang S."/>
            <person name="Wang H."/>
            <person name="Wang A."/>
            <person name="Jiang F."/>
            <person name="Liu H."/>
            <person name="Zhao H."/>
            <person name="Xu D."/>
            <person name="Zhang Y."/>
        </authorList>
    </citation>
    <scope>NUCLEOTIDE SEQUENCE [LARGE SCALE GENOMIC DNA]</scope>
    <source>
        <strain evidence="2">cv. Yunnan</strain>
        <tissue evidence="1">Leaves</tissue>
    </source>
</reference>
<name>A0ACB9I420_9ASTR</name>
<reference evidence="2" key="1">
    <citation type="journal article" date="2022" name="Mol. Ecol. Resour.">
        <title>The genomes of chicory, endive, great burdock and yacon provide insights into Asteraceae palaeo-polyploidization history and plant inulin production.</title>
        <authorList>
            <person name="Fan W."/>
            <person name="Wang S."/>
            <person name="Wang H."/>
            <person name="Wang A."/>
            <person name="Jiang F."/>
            <person name="Liu H."/>
            <person name="Zhao H."/>
            <person name="Xu D."/>
            <person name="Zhang Y."/>
        </authorList>
    </citation>
    <scope>NUCLEOTIDE SEQUENCE [LARGE SCALE GENOMIC DNA]</scope>
    <source>
        <strain evidence="2">cv. Yunnan</strain>
    </source>
</reference>
<keyword evidence="2" id="KW-1185">Reference proteome</keyword>
<gene>
    <name evidence="1" type="ORF">L1987_31106</name>
</gene>
<comment type="caution">
    <text evidence="1">The sequence shown here is derived from an EMBL/GenBank/DDBJ whole genome shotgun (WGS) entry which is preliminary data.</text>
</comment>
<proteinExistence type="predicted"/>
<accession>A0ACB9I420</accession>
<organism evidence="1 2">
    <name type="scientific">Smallanthus sonchifolius</name>
    <dbReference type="NCBI Taxonomy" id="185202"/>
    <lineage>
        <taxon>Eukaryota</taxon>
        <taxon>Viridiplantae</taxon>
        <taxon>Streptophyta</taxon>
        <taxon>Embryophyta</taxon>
        <taxon>Tracheophyta</taxon>
        <taxon>Spermatophyta</taxon>
        <taxon>Magnoliopsida</taxon>
        <taxon>eudicotyledons</taxon>
        <taxon>Gunneridae</taxon>
        <taxon>Pentapetalae</taxon>
        <taxon>asterids</taxon>
        <taxon>campanulids</taxon>
        <taxon>Asterales</taxon>
        <taxon>Asteraceae</taxon>
        <taxon>Asteroideae</taxon>
        <taxon>Heliantheae alliance</taxon>
        <taxon>Millerieae</taxon>
        <taxon>Smallanthus</taxon>
    </lineage>
</organism>
<protein>
    <submittedName>
        <fullName evidence="1">Uncharacterized protein</fullName>
    </submittedName>
</protein>